<dbReference type="PANTHER" id="PTHR33734:SF22">
    <property type="entry name" value="MEMBRANE-BOUND LYTIC MUREIN TRANSGLYCOSYLASE D"/>
    <property type="match status" value="1"/>
</dbReference>
<dbReference type="EMBL" id="AACFVE010000318">
    <property type="protein sequence ID" value="EAK3904415.1"/>
    <property type="molecule type" value="Genomic_DNA"/>
</dbReference>
<proteinExistence type="predicted"/>
<dbReference type="AlphaFoldDB" id="A0A5T0UGU5"/>
<gene>
    <name evidence="3" type="ORF">CW563_10085</name>
</gene>
<comment type="caution">
    <text evidence="3">The sequence shown here is derived from an EMBL/GenBank/DDBJ whole genome shotgun (WGS) entry which is preliminary data.</text>
</comment>
<dbReference type="SMART" id="SM00257">
    <property type="entry name" value="LysM"/>
    <property type="match status" value="2"/>
</dbReference>
<reference evidence="3" key="1">
    <citation type="submission" date="2018-06" db="EMBL/GenBank/DDBJ databases">
        <authorList>
            <consortium name="PulseNet: The National Subtyping Network for Foodborne Disease Surveillance"/>
            <person name="Tarr C.L."/>
            <person name="Trees E."/>
            <person name="Katz L.S."/>
            <person name="Carleton-Romer H.A."/>
            <person name="Stroika S."/>
            <person name="Kucerova Z."/>
            <person name="Roache K.F."/>
            <person name="Sabol A.L."/>
            <person name="Besser J."/>
            <person name="Gerner-Smidt P."/>
        </authorList>
    </citation>
    <scope>NUCLEOTIDE SEQUENCE</scope>
    <source>
        <strain evidence="3">PNUSAC003301</strain>
    </source>
</reference>
<sequence>TVKAGDSLYRIAKNHNMSLQELKSLNNLSSDLIFAGQVLKVSGQATSNQPSTNTNTSQNSNQPQTSGNGTYTVKAGDSLYRIAVNHNMSLQELKSLNNLSSNLIMPGQVLKVSGQATSNQPSTNTSQNSNQTQAS</sequence>
<feature type="region of interest" description="Disordered" evidence="1">
    <location>
        <begin position="114"/>
        <end position="135"/>
    </location>
</feature>
<feature type="non-terminal residue" evidence="3">
    <location>
        <position position="135"/>
    </location>
</feature>
<evidence type="ECO:0000313" key="3">
    <source>
        <dbReference type="EMBL" id="EAK3904415.1"/>
    </source>
</evidence>
<dbReference type="PROSITE" id="PS51782">
    <property type="entry name" value="LYSM"/>
    <property type="match status" value="2"/>
</dbReference>
<organism evidence="3">
    <name type="scientific">Campylobacter jejuni</name>
    <dbReference type="NCBI Taxonomy" id="197"/>
    <lineage>
        <taxon>Bacteria</taxon>
        <taxon>Pseudomonadati</taxon>
        <taxon>Campylobacterota</taxon>
        <taxon>Epsilonproteobacteria</taxon>
        <taxon>Campylobacterales</taxon>
        <taxon>Campylobacteraceae</taxon>
        <taxon>Campylobacter</taxon>
    </lineage>
</organism>
<dbReference type="Gene3D" id="3.10.350.10">
    <property type="entry name" value="LysM domain"/>
    <property type="match status" value="2"/>
</dbReference>
<dbReference type="InterPro" id="IPR018392">
    <property type="entry name" value="LysM"/>
</dbReference>
<dbReference type="InterPro" id="IPR036779">
    <property type="entry name" value="LysM_dom_sf"/>
</dbReference>
<feature type="domain" description="LysM" evidence="2">
    <location>
        <begin position="1"/>
        <end position="41"/>
    </location>
</feature>
<feature type="compositionally biased region" description="Low complexity" evidence="1">
    <location>
        <begin position="44"/>
        <end position="66"/>
    </location>
</feature>
<dbReference type="CDD" id="cd00118">
    <property type="entry name" value="LysM"/>
    <property type="match status" value="2"/>
</dbReference>
<evidence type="ECO:0000259" key="2">
    <source>
        <dbReference type="PROSITE" id="PS51782"/>
    </source>
</evidence>
<feature type="non-terminal residue" evidence="3">
    <location>
        <position position="1"/>
    </location>
</feature>
<protein>
    <submittedName>
        <fullName evidence="3">LysM peptidoglycan-binding domain-containing protein</fullName>
    </submittedName>
</protein>
<name>A0A5T0UGU5_CAMJU</name>
<accession>A0A5T0UGU5</accession>
<dbReference type="SUPFAM" id="SSF54106">
    <property type="entry name" value="LysM domain"/>
    <property type="match status" value="2"/>
</dbReference>
<dbReference type="GO" id="GO:0008932">
    <property type="term" value="F:lytic endotransglycosylase activity"/>
    <property type="evidence" value="ECO:0007669"/>
    <property type="project" value="TreeGrafter"/>
</dbReference>
<feature type="compositionally biased region" description="Low complexity" evidence="1">
    <location>
        <begin position="117"/>
        <end position="135"/>
    </location>
</feature>
<dbReference type="Pfam" id="PF01476">
    <property type="entry name" value="LysM"/>
    <property type="match status" value="2"/>
</dbReference>
<feature type="domain" description="LysM" evidence="2">
    <location>
        <begin position="69"/>
        <end position="112"/>
    </location>
</feature>
<evidence type="ECO:0000256" key="1">
    <source>
        <dbReference type="SAM" id="MobiDB-lite"/>
    </source>
</evidence>
<dbReference type="PANTHER" id="PTHR33734">
    <property type="entry name" value="LYSM DOMAIN-CONTAINING GPI-ANCHORED PROTEIN 2"/>
    <property type="match status" value="1"/>
</dbReference>
<feature type="region of interest" description="Disordered" evidence="1">
    <location>
        <begin position="43"/>
        <end position="72"/>
    </location>
</feature>